<accession>A0A081BGQ6</accession>
<proteinExistence type="predicted"/>
<gene>
    <name evidence="1" type="ORF">LOSG293_030630</name>
</gene>
<dbReference type="OrthoDB" id="2302022at2"/>
<dbReference type="eggNOG" id="ENOG5030ADU">
    <property type="taxonomic scope" value="Bacteria"/>
</dbReference>
<reference evidence="1" key="1">
    <citation type="journal article" date="2014" name="Genome Announc.">
        <title>Draft Genome Sequence of Lactobacillus oryzae Strain SG293T.</title>
        <authorList>
            <person name="Tanizawa Y."/>
            <person name="Fujisawa T."/>
            <person name="Mochizuki T."/>
            <person name="Kaminuma E."/>
            <person name="Nakamura Y."/>
            <person name="Tohno M."/>
        </authorList>
    </citation>
    <scope>NUCLEOTIDE SEQUENCE [LARGE SCALE GENOMIC DNA]</scope>
    <source>
        <strain evidence="1">SG293</strain>
    </source>
</reference>
<name>A0A081BGQ6_9LACO</name>
<dbReference type="AlphaFoldDB" id="A0A081BGQ6"/>
<evidence type="ECO:0000313" key="1">
    <source>
        <dbReference type="EMBL" id="GAK47224.1"/>
    </source>
</evidence>
<sequence>MSNKAEILAEYEAAHSELTQLETNAGRYAGTATATQTSNLTQKAHHLSEQCDQLKMILEAIEASED</sequence>
<comment type="caution">
    <text evidence="1">The sequence shown here is derived from an EMBL/GenBank/DDBJ whole genome shotgun (WGS) entry which is preliminary data.</text>
</comment>
<evidence type="ECO:0000313" key="2">
    <source>
        <dbReference type="Proteomes" id="UP000028700"/>
    </source>
</evidence>
<keyword evidence="2" id="KW-1185">Reference proteome</keyword>
<organism evidence="1 2">
    <name type="scientific">Secundilactobacillus oryzae JCM 18671</name>
    <dbReference type="NCBI Taxonomy" id="1291743"/>
    <lineage>
        <taxon>Bacteria</taxon>
        <taxon>Bacillati</taxon>
        <taxon>Bacillota</taxon>
        <taxon>Bacilli</taxon>
        <taxon>Lactobacillales</taxon>
        <taxon>Lactobacillaceae</taxon>
        <taxon>Secundilactobacillus</taxon>
    </lineage>
</organism>
<dbReference type="EMBL" id="BBJM01000003">
    <property type="protein sequence ID" value="GAK47224.1"/>
    <property type="molecule type" value="Genomic_DNA"/>
</dbReference>
<dbReference type="RefSeq" id="WP_034526245.1">
    <property type="nucleotide sequence ID" value="NZ_BBJM01000003.1"/>
</dbReference>
<dbReference type="Proteomes" id="UP000028700">
    <property type="component" value="Unassembled WGS sequence"/>
</dbReference>
<protein>
    <submittedName>
        <fullName evidence="1">Uncharacterized protein</fullName>
    </submittedName>
</protein>